<dbReference type="Proteomes" id="UP000568751">
    <property type="component" value="Unassembled WGS sequence"/>
</dbReference>
<evidence type="ECO:0000313" key="1">
    <source>
        <dbReference type="EMBL" id="NYT28647.1"/>
    </source>
</evidence>
<comment type="caution">
    <text evidence="1">The sequence shown here is derived from an EMBL/GenBank/DDBJ whole genome shotgun (WGS) entry which is preliminary data.</text>
</comment>
<reference evidence="1 2" key="1">
    <citation type="submission" date="2020-05" db="EMBL/GenBank/DDBJ databases">
        <title>Horizontal transmission and recombination maintain forever young bacterial symbiont genomes.</title>
        <authorList>
            <person name="Russell S.L."/>
            <person name="Pepper-Tunick E."/>
            <person name="Svedberg J."/>
            <person name="Byrne A."/>
            <person name="Ruelas Castillo J."/>
            <person name="Vollmers C."/>
            <person name="Beinart R.A."/>
            <person name="Corbett-Detig R."/>
        </authorList>
    </citation>
    <scope>NUCLEOTIDE SEQUENCE [LARGE SCALE GENOMIC DNA]</scope>
    <source>
        <strain evidence="1">455</strain>
    </source>
</reference>
<organism evidence="1 2">
    <name type="scientific">Candidatus Thiodubiliella endoseptemdiera</name>
    <dbReference type="NCBI Taxonomy" id="2738886"/>
    <lineage>
        <taxon>Bacteria</taxon>
        <taxon>Pseudomonadati</taxon>
        <taxon>Pseudomonadota</taxon>
        <taxon>Gammaproteobacteria</taxon>
        <taxon>Candidatus Pseudothioglobaceae</taxon>
        <taxon>Candidatus Thiodubiliella</taxon>
    </lineage>
</organism>
<dbReference type="AlphaFoldDB" id="A0A853F5J5"/>
<name>A0A853F5J5_9GAMM</name>
<sequence length="85" mass="10316">MHFYPFFLFKKKNWLKNKNIPELFLIGLFWVWQKTSSPGHHQVAPVGKILWFLRVFFCQAKYQLLRRILPDSSISREKQRNPPID</sequence>
<proteinExistence type="predicted"/>
<protein>
    <submittedName>
        <fullName evidence="1">Uncharacterized protein</fullName>
    </submittedName>
</protein>
<evidence type="ECO:0000313" key="2">
    <source>
        <dbReference type="Proteomes" id="UP000568751"/>
    </source>
</evidence>
<accession>A0A853F5J5</accession>
<gene>
    <name evidence="1" type="ORF">H0A76_12790</name>
</gene>
<dbReference type="EMBL" id="JACCHT010000008">
    <property type="protein sequence ID" value="NYT28647.1"/>
    <property type="molecule type" value="Genomic_DNA"/>
</dbReference>